<evidence type="ECO:0000313" key="2">
    <source>
        <dbReference type="EMBL" id="POS76280.1"/>
    </source>
</evidence>
<dbReference type="InParanoid" id="A0A2P5I1A4"/>
<dbReference type="AlphaFoldDB" id="A0A2P5I1A4"/>
<comment type="caution">
    <text evidence="2">The sequence shown here is derived from an EMBL/GenBank/DDBJ whole genome shotgun (WGS) entry which is preliminary data.</text>
</comment>
<evidence type="ECO:0008006" key="4">
    <source>
        <dbReference type="Google" id="ProtNLM"/>
    </source>
</evidence>
<name>A0A2P5I1A4_DIAHE</name>
<gene>
    <name evidence="2" type="ORF">DHEL01_v205334</name>
</gene>
<feature type="region of interest" description="Disordered" evidence="1">
    <location>
        <begin position="522"/>
        <end position="560"/>
    </location>
</feature>
<reference evidence="2" key="1">
    <citation type="submission" date="2017-09" db="EMBL/GenBank/DDBJ databases">
        <title>Polyketide synthases of a Diaporthe helianthi virulent isolate.</title>
        <authorList>
            <person name="Baroncelli R."/>
        </authorList>
    </citation>
    <scope>NUCLEOTIDE SEQUENCE [LARGE SCALE GENOMIC DNA]</scope>
    <source>
        <strain evidence="2">7/96</strain>
    </source>
</reference>
<feature type="compositionally biased region" description="Polar residues" evidence="1">
    <location>
        <begin position="85"/>
        <end position="100"/>
    </location>
</feature>
<protein>
    <recommendedName>
        <fullName evidence="4">F-box domain-containing protein</fullName>
    </recommendedName>
</protein>
<evidence type="ECO:0000256" key="1">
    <source>
        <dbReference type="SAM" id="MobiDB-lite"/>
    </source>
</evidence>
<sequence length="560" mass="64004">MSHSRDTGSVDPGPDPSCDCDPCLCSTNNVPCNANVPKKDYSNKALLKKLSGLVKQARKVQAGHDDCACADRPPYVERIAAPASQLSGPAQSSPYDQQHQGDPPHTRGDDPAPEQPAPEGLPEATPSTPFVPTGVVFEKLPREVRDMVYEYYLEDLWPLTVIGAVRLRQDEVEQVDTRLRRNYLPRNRPLRRRIDPMRLPADERPFDPNDVRRLDTWVREAATFTYETIADDEDLQDIDYPNRLGLLLTSRKIYQEVAPMFYAQPFHFSLMRPESRTRAEPGCFHSILAAEAFLKHRKHSRPFIREIGLDLWRCPDPEGRVNNENEGPAMEAHAAVNYKGDYRIRWTDGVDRLGNLATAMNGLTNLRHLRLIFGNRAPDWHSDGVFDPTNVLHFTNAFYRPWINDMIKIAPRDRLTINMFFRVTVPAADPRQQLQRINDAFYFMRILRSYLLTNAQALGNSYQGMRVRGTYVQDRGHERDIDLLIDTDVEWRGGERPRHIFHIDTVEPRSGADVAYLADSFPPAEVPAPPVEPQVRRRRLIPPRPAPWYSTLDESDDEDA</sequence>
<accession>A0A2P5I1A4</accession>
<organism evidence="2 3">
    <name type="scientific">Diaporthe helianthi</name>
    <dbReference type="NCBI Taxonomy" id="158607"/>
    <lineage>
        <taxon>Eukaryota</taxon>
        <taxon>Fungi</taxon>
        <taxon>Dikarya</taxon>
        <taxon>Ascomycota</taxon>
        <taxon>Pezizomycotina</taxon>
        <taxon>Sordariomycetes</taxon>
        <taxon>Sordariomycetidae</taxon>
        <taxon>Diaporthales</taxon>
        <taxon>Diaporthaceae</taxon>
        <taxon>Diaporthe</taxon>
    </lineage>
</organism>
<dbReference type="Proteomes" id="UP000094444">
    <property type="component" value="Unassembled WGS sequence"/>
</dbReference>
<dbReference type="EMBL" id="MAVT02000387">
    <property type="protein sequence ID" value="POS76280.1"/>
    <property type="molecule type" value="Genomic_DNA"/>
</dbReference>
<evidence type="ECO:0000313" key="3">
    <source>
        <dbReference type="Proteomes" id="UP000094444"/>
    </source>
</evidence>
<proteinExistence type="predicted"/>
<keyword evidence="3" id="KW-1185">Reference proteome</keyword>
<dbReference type="OrthoDB" id="5243496at2759"/>
<feature type="region of interest" description="Disordered" evidence="1">
    <location>
        <begin position="85"/>
        <end position="132"/>
    </location>
</feature>